<evidence type="ECO:0000256" key="1">
    <source>
        <dbReference type="SAM" id="MobiDB-lite"/>
    </source>
</evidence>
<dbReference type="EMBL" id="JBBNAE010000007">
    <property type="protein sequence ID" value="KAK9109928.1"/>
    <property type="molecule type" value="Genomic_DNA"/>
</dbReference>
<name>A0AAP0NK36_9MAGN</name>
<organism evidence="2 3">
    <name type="scientific">Stephania japonica</name>
    <dbReference type="NCBI Taxonomy" id="461633"/>
    <lineage>
        <taxon>Eukaryota</taxon>
        <taxon>Viridiplantae</taxon>
        <taxon>Streptophyta</taxon>
        <taxon>Embryophyta</taxon>
        <taxon>Tracheophyta</taxon>
        <taxon>Spermatophyta</taxon>
        <taxon>Magnoliopsida</taxon>
        <taxon>Ranunculales</taxon>
        <taxon>Menispermaceae</taxon>
        <taxon>Menispermoideae</taxon>
        <taxon>Cissampelideae</taxon>
        <taxon>Stephania</taxon>
    </lineage>
</organism>
<evidence type="ECO:0000313" key="3">
    <source>
        <dbReference type="Proteomes" id="UP001417504"/>
    </source>
</evidence>
<comment type="caution">
    <text evidence="2">The sequence shown here is derived from an EMBL/GenBank/DDBJ whole genome shotgun (WGS) entry which is preliminary data.</text>
</comment>
<gene>
    <name evidence="2" type="ORF">Sjap_017988</name>
</gene>
<sequence length="62" mass="6760">MVRPPRAGGTRPRAPASTQRAWTRPGTTRRSPCPVEKHEPRPLKCGRPSRGSWGTTLVMAGP</sequence>
<feature type="region of interest" description="Disordered" evidence="1">
    <location>
        <begin position="1"/>
        <end position="62"/>
    </location>
</feature>
<feature type="compositionally biased region" description="Polar residues" evidence="1">
    <location>
        <begin position="17"/>
        <end position="30"/>
    </location>
</feature>
<reference evidence="2 3" key="1">
    <citation type="submission" date="2024-01" db="EMBL/GenBank/DDBJ databases">
        <title>Genome assemblies of Stephania.</title>
        <authorList>
            <person name="Yang L."/>
        </authorList>
    </citation>
    <scope>NUCLEOTIDE SEQUENCE [LARGE SCALE GENOMIC DNA]</scope>
    <source>
        <strain evidence="2">QJT</strain>
        <tissue evidence="2">Leaf</tissue>
    </source>
</reference>
<keyword evidence="3" id="KW-1185">Reference proteome</keyword>
<dbReference type="Proteomes" id="UP001417504">
    <property type="component" value="Unassembled WGS sequence"/>
</dbReference>
<protein>
    <submittedName>
        <fullName evidence="2">Uncharacterized protein</fullName>
    </submittedName>
</protein>
<dbReference type="AlphaFoldDB" id="A0AAP0NK36"/>
<accession>A0AAP0NK36</accession>
<proteinExistence type="predicted"/>
<feature type="compositionally biased region" description="Low complexity" evidence="1">
    <location>
        <begin position="1"/>
        <end position="16"/>
    </location>
</feature>
<evidence type="ECO:0000313" key="2">
    <source>
        <dbReference type="EMBL" id="KAK9109928.1"/>
    </source>
</evidence>